<evidence type="ECO:0008006" key="3">
    <source>
        <dbReference type="Google" id="ProtNLM"/>
    </source>
</evidence>
<sequence length="165" mass="18414">MQDIHIDWQGPLTLEQALQLHSETDRGLYQYYGDHPIYGQNVLLYLGSAVKQSLGKRLAQHNWHLWSPSPVQIYVGRLCTEEPIDVIAAQQQLVLAESILLFAHSPGFNTSNLNSIGHKGEDVRVMNWGKRKSLFPEVSISRWEGGLTVGHSIPKAMSQVICGGV</sequence>
<evidence type="ECO:0000313" key="2">
    <source>
        <dbReference type="Proteomes" id="UP001158730"/>
    </source>
</evidence>
<accession>A0AA42N5E3</accession>
<reference evidence="1" key="1">
    <citation type="submission" date="2022-09" db="EMBL/GenBank/DDBJ databases">
        <title>Intensive care unit water sources are persistently colonized with multi-drug resistant bacteria and are the site of extensive horizontal gene transfer of antibiotic resistance genes.</title>
        <authorList>
            <person name="Diorio-Toth L."/>
        </authorList>
    </citation>
    <scope>NUCLEOTIDE SEQUENCE</scope>
    <source>
        <strain evidence="1">GD03990</strain>
    </source>
</reference>
<proteinExistence type="predicted"/>
<name>A0AA42N5E3_AQUAC</name>
<dbReference type="RefSeq" id="WP_203791829.1">
    <property type="nucleotide sequence ID" value="NZ_AP024354.1"/>
</dbReference>
<comment type="caution">
    <text evidence="1">The sequence shown here is derived from an EMBL/GenBank/DDBJ whole genome shotgun (WGS) entry which is preliminary data.</text>
</comment>
<organism evidence="1 2">
    <name type="scientific">Aquipseudomonas alcaligenes</name>
    <name type="common">Pseudomonas alcaligenes</name>
    <dbReference type="NCBI Taxonomy" id="43263"/>
    <lineage>
        <taxon>Bacteria</taxon>
        <taxon>Pseudomonadati</taxon>
        <taxon>Pseudomonadota</taxon>
        <taxon>Gammaproteobacteria</taxon>
        <taxon>Pseudomonadales</taxon>
        <taxon>Pseudomonadaceae</taxon>
        <taxon>Aquipseudomonas</taxon>
    </lineage>
</organism>
<dbReference type="Proteomes" id="UP001158730">
    <property type="component" value="Unassembled WGS sequence"/>
</dbReference>
<evidence type="ECO:0000313" key="1">
    <source>
        <dbReference type="EMBL" id="MDH1057410.1"/>
    </source>
</evidence>
<protein>
    <recommendedName>
        <fullName evidence="3">GIY-YIG domain-containing protein</fullName>
    </recommendedName>
</protein>
<dbReference type="AlphaFoldDB" id="A0AA42N5E3"/>
<gene>
    <name evidence="1" type="ORF">N5C05_21995</name>
</gene>
<dbReference type="EMBL" id="JAOBYN010000060">
    <property type="protein sequence ID" value="MDH1057410.1"/>
    <property type="molecule type" value="Genomic_DNA"/>
</dbReference>